<dbReference type="EMBL" id="JAINUG010000202">
    <property type="protein sequence ID" value="KAJ8387989.1"/>
    <property type="molecule type" value="Genomic_DNA"/>
</dbReference>
<evidence type="ECO:0000256" key="1">
    <source>
        <dbReference type="SAM" id="MobiDB-lite"/>
    </source>
</evidence>
<proteinExistence type="predicted"/>
<name>A0AAD7W9N1_9TELE</name>
<gene>
    <name evidence="2" type="ORF">AAFF_G00147800</name>
</gene>
<dbReference type="AlphaFoldDB" id="A0AAD7W9N1"/>
<keyword evidence="3" id="KW-1185">Reference proteome</keyword>
<evidence type="ECO:0000313" key="2">
    <source>
        <dbReference type="EMBL" id="KAJ8387989.1"/>
    </source>
</evidence>
<organism evidence="2 3">
    <name type="scientific">Aldrovandia affinis</name>
    <dbReference type="NCBI Taxonomy" id="143900"/>
    <lineage>
        <taxon>Eukaryota</taxon>
        <taxon>Metazoa</taxon>
        <taxon>Chordata</taxon>
        <taxon>Craniata</taxon>
        <taxon>Vertebrata</taxon>
        <taxon>Euteleostomi</taxon>
        <taxon>Actinopterygii</taxon>
        <taxon>Neopterygii</taxon>
        <taxon>Teleostei</taxon>
        <taxon>Notacanthiformes</taxon>
        <taxon>Halosauridae</taxon>
        <taxon>Aldrovandia</taxon>
    </lineage>
</organism>
<reference evidence="2" key="1">
    <citation type="journal article" date="2023" name="Science">
        <title>Genome structures resolve the early diversification of teleost fishes.</title>
        <authorList>
            <person name="Parey E."/>
            <person name="Louis A."/>
            <person name="Montfort J."/>
            <person name="Bouchez O."/>
            <person name="Roques C."/>
            <person name="Iampietro C."/>
            <person name="Lluch J."/>
            <person name="Castinel A."/>
            <person name="Donnadieu C."/>
            <person name="Desvignes T."/>
            <person name="Floi Bucao C."/>
            <person name="Jouanno E."/>
            <person name="Wen M."/>
            <person name="Mejri S."/>
            <person name="Dirks R."/>
            <person name="Jansen H."/>
            <person name="Henkel C."/>
            <person name="Chen W.J."/>
            <person name="Zahm M."/>
            <person name="Cabau C."/>
            <person name="Klopp C."/>
            <person name="Thompson A.W."/>
            <person name="Robinson-Rechavi M."/>
            <person name="Braasch I."/>
            <person name="Lecointre G."/>
            <person name="Bobe J."/>
            <person name="Postlethwait J.H."/>
            <person name="Berthelot C."/>
            <person name="Roest Crollius H."/>
            <person name="Guiguen Y."/>
        </authorList>
    </citation>
    <scope>NUCLEOTIDE SEQUENCE</scope>
    <source>
        <strain evidence="2">NC1722</strain>
    </source>
</reference>
<evidence type="ECO:0000313" key="3">
    <source>
        <dbReference type="Proteomes" id="UP001221898"/>
    </source>
</evidence>
<feature type="region of interest" description="Disordered" evidence="1">
    <location>
        <begin position="1"/>
        <end position="22"/>
    </location>
</feature>
<protein>
    <submittedName>
        <fullName evidence="2">Uncharacterized protein</fullName>
    </submittedName>
</protein>
<comment type="caution">
    <text evidence="2">The sequence shown here is derived from an EMBL/GenBank/DDBJ whole genome shotgun (WGS) entry which is preliminary data.</text>
</comment>
<sequence>MARPDSLQEALDQGPELPHEGAIPEDVMENKLHEVHVEWQIMKDAMNNEKLKTRAMEAALEEARRHELEKLCKVELFTCPACTPHMLAVSVDGNRKLYRFKNTASRVIRGPTLDSSSSNWARSSLKYRWNLSPSSRSSCTSL</sequence>
<dbReference type="Proteomes" id="UP001221898">
    <property type="component" value="Unassembled WGS sequence"/>
</dbReference>
<accession>A0AAD7W9N1</accession>